<dbReference type="Gene3D" id="3.90.380.10">
    <property type="entry name" value="Naphthalene 1,2-dioxygenase Alpha Subunit, Chain A, domain 1"/>
    <property type="match status" value="2"/>
</dbReference>
<dbReference type="OrthoDB" id="426882at2759"/>
<comment type="cofactor">
    <cofactor evidence="1">
        <name>Fe cation</name>
        <dbReference type="ChEBI" id="CHEBI:24875"/>
    </cofactor>
</comment>
<comment type="caution">
    <text evidence="10">The sequence shown here is derived from an EMBL/GenBank/DDBJ whole genome shotgun (WGS) entry which is preliminary data.</text>
</comment>
<evidence type="ECO:0000256" key="6">
    <source>
        <dbReference type="ARBA" id="ARBA00014931"/>
    </source>
</evidence>
<dbReference type="SUPFAM" id="SSF55961">
    <property type="entry name" value="Bet v1-like"/>
    <property type="match status" value="1"/>
</dbReference>
<comment type="function">
    <text evidence="2">Catalyzes the first step of the osmoprotectant glycine betaine synthesis.</text>
</comment>
<dbReference type="AlphaFoldDB" id="X6M4S1"/>
<evidence type="ECO:0000256" key="3">
    <source>
        <dbReference type="ARBA" id="ARBA00004866"/>
    </source>
</evidence>
<dbReference type="GO" id="GO:0005506">
    <property type="term" value="F:iron ion binding"/>
    <property type="evidence" value="ECO:0007669"/>
    <property type="project" value="InterPro"/>
</dbReference>
<dbReference type="EMBL" id="ASPP01024838">
    <property type="protein sequence ID" value="ETO08646.1"/>
    <property type="molecule type" value="Genomic_DNA"/>
</dbReference>
<dbReference type="GO" id="GO:0019285">
    <property type="term" value="P:glycine betaine biosynthetic process from choline"/>
    <property type="evidence" value="ECO:0007669"/>
    <property type="project" value="UniProtKB-UniPathway"/>
</dbReference>
<dbReference type="InterPro" id="IPR001663">
    <property type="entry name" value="Rng_hydr_dOase-A"/>
</dbReference>
<dbReference type="Pfam" id="PF00848">
    <property type="entry name" value="Ring_hydroxyl_A"/>
    <property type="match status" value="1"/>
</dbReference>
<comment type="pathway">
    <text evidence="3">Amine and polyamine biosynthesis; betaine biosynthesis via choline pathway; betaine aldehyde from choline (monooxygenase route): step 1/1.</text>
</comment>
<evidence type="ECO:0000259" key="9">
    <source>
        <dbReference type="Pfam" id="PF00848"/>
    </source>
</evidence>
<keyword evidence="11" id="KW-1185">Reference proteome</keyword>
<proteinExistence type="inferred from homology"/>
<dbReference type="SUPFAM" id="SSF50022">
    <property type="entry name" value="ISP domain"/>
    <property type="match status" value="1"/>
</dbReference>
<evidence type="ECO:0000256" key="1">
    <source>
        <dbReference type="ARBA" id="ARBA00001962"/>
    </source>
</evidence>
<feature type="non-terminal residue" evidence="10">
    <location>
        <position position="1"/>
    </location>
</feature>
<dbReference type="OMA" id="SEVECNW"/>
<dbReference type="GO" id="GO:0019133">
    <property type="term" value="F:choline monooxygenase activity"/>
    <property type="evidence" value="ECO:0007669"/>
    <property type="project" value="UniProtKB-EC"/>
</dbReference>
<dbReference type="PANTHER" id="PTHR43756:SF5">
    <property type="entry name" value="CHOLINE MONOOXYGENASE, CHLOROPLASTIC"/>
    <property type="match status" value="1"/>
</dbReference>
<organism evidence="10 11">
    <name type="scientific">Reticulomyxa filosa</name>
    <dbReference type="NCBI Taxonomy" id="46433"/>
    <lineage>
        <taxon>Eukaryota</taxon>
        <taxon>Sar</taxon>
        <taxon>Rhizaria</taxon>
        <taxon>Retaria</taxon>
        <taxon>Foraminifera</taxon>
        <taxon>Monothalamids</taxon>
        <taxon>Reticulomyxidae</taxon>
        <taxon>Reticulomyxa</taxon>
    </lineage>
</organism>
<evidence type="ECO:0000256" key="7">
    <source>
        <dbReference type="ARBA" id="ARBA00049097"/>
    </source>
</evidence>
<dbReference type="Gene3D" id="2.102.10.10">
    <property type="entry name" value="Rieske [2Fe-2S] iron-sulphur domain"/>
    <property type="match status" value="1"/>
</dbReference>
<dbReference type="GO" id="GO:0051537">
    <property type="term" value="F:2 iron, 2 sulfur cluster binding"/>
    <property type="evidence" value="ECO:0007669"/>
    <property type="project" value="InterPro"/>
</dbReference>
<feature type="region of interest" description="Disordered" evidence="8">
    <location>
        <begin position="295"/>
        <end position="317"/>
    </location>
</feature>
<protein>
    <recommendedName>
        <fullName evidence="6">Choline monooxygenase, chloroplastic</fullName>
        <ecNumber evidence="5">1.14.15.7</ecNumber>
    </recommendedName>
</protein>
<evidence type="ECO:0000256" key="5">
    <source>
        <dbReference type="ARBA" id="ARBA00012763"/>
    </source>
</evidence>
<gene>
    <name evidence="10" type="ORF">RFI_28741</name>
</gene>
<dbReference type="Proteomes" id="UP000023152">
    <property type="component" value="Unassembled WGS sequence"/>
</dbReference>
<evidence type="ECO:0000256" key="2">
    <source>
        <dbReference type="ARBA" id="ARBA00002149"/>
    </source>
</evidence>
<reference evidence="10 11" key="1">
    <citation type="journal article" date="2013" name="Curr. Biol.">
        <title>The Genome of the Foraminiferan Reticulomyxa filosa.</title>
        <authorList>
            <person name="Glockner G."/>
            <person name="Hulsmann N."/>
            <person name="Schleicher M."/>
            <person name="Noegel A.A."/>
            <person name="Eichinger L."/>
            <person name="Gallinger C."/>
            <person name="Pawlowski J."/>
            <person name="Sierra R."/>
            <person name="Euteneuer U."/>
            <person name="Pillet L."/>
            <person name="Moustafa A."/>
            <person name="Platzer M."/>
            <person name="Groth M."/>
            <person name="Szafranski K."/>
            <person name="Schliwa M."/>
        </authorList>
    </citation>
    <scope>NUCLEOTIDE SEQUENCE [LARGE SCALE GENOMIC DNA]</scope>
</reference>
<evidence type="ECO:0000313" key="11">
    <source>
        <dbReference type="Proteomes" id="UP000023152"/>
    </source>
</evidence>
<comment type="similarity">
    <text evidence="4">Belongs to the choline monooxygenase family.</text>
</comment>
<name>X6M4S1_RETFI</name>
<dbReference type="UniPathway" id="UPA00529">
    <property type="reaction ID" value="UER00430"/>
</dbReference>
<feature type="compositionally biased region" description="Polar residues" evidence="8">
    <location>
        <begin position="295"/>
        <end position="311"/>
    </location>
</feature>
<dbReference type="InterPro" id="IPR015879">
    <property type="entry name" value="Ring_hydroxy_dOase_asu_C_dom"/>
</dbReference>
<dbReference type="EC" id="1.14.15.7" evidence="5"/>
<evidence type="ECO:0000313" key="10">
    <source>
        <dbReference type="EMBL" id="ETO08646.1"/>
    </source>
</evidence>
<evidence type="ECO:0000256" key="4">
    <source>
        <dbReference type="ARBA" id="ARBA00010848"/>
    </source>
</evidence>
<sequence length="460" mass="51715">NSQMMRITFCINRNHLIARSWHNSSISKSVCISSRLSSNESSKVTERVECPSIASSLTPPQEVYTDKSIYDKEIETILKCNWQYAATTHHLRNVGSYVTGSFANEQYVIVNNSNPTATKVEKESTYTSTMSIGAYYNVCRHHASILLPENTHGSLVQADGSNPSMQKSIENFNRKSYGLLPIDNCLTLSDQLVFLRFETDATHSNFLGDLNHRLAPVFASMDQFGFTSALNRTLVHVKTATYHLSCNWKVFVENYLDGGYHVPFAHPGLTNQLSLDSYDIKCHDFGVSIQTCGSNATQSTKDGGDEQNVSTNKKKLPSTLSKSIAAKANPNTPNVDFSERVARGAVYAFIYPNFMINRYGPWLDVNYVIPTGIKSCQVKFDWFLEQSQFNEKGDAVQEFIEKSLNASDQVQKEDMILCDGVQKGIESSAYKRLRGRYAPQIETPLFQFHQIYSKHIGLNF</sequence>
<feature type="domain" description="Aromatic-ring-hydroxylating dioxygenase alpha subunit C-terminal" evidence="9">
    <location>
        <begin position="233"/>
        <end position="456"/>
    </location>
</feature>
<dbReference type="InterPro" id="IPR036922">
    <property type="entry name" value="Rieske_2Fe-2S_sf"/>
</dbReference>
<accession>X6M4S1</accession>
<evidence type="ECO:0000256" key="8">
    <source>
        <dbReference type="SAM" id="MobiDB-lite"/>
    </source>
</evidence>
<dbReference type="PANTHER" id="PTHR43756">
    <property type="entry name" value="CHOLINE MONOOXYGENASE, CHLOROPLASTIC"/>
    <property type="match status" value="1"/>
</dbReference>
<comment type="catalytic activity">
    <reaction evidence="7">
        <text>choline + 2 reduced [2Fe-2S]-[ferredoxin] + O2 + 2 H(+) = betaine aldehyde hydrate + 2 oxidized [2Fe-2S]-[ferredoxin] + H2O</text>
        <dbReference type="Rhea" id="RHEA:17769"/>
        <dbReference type="Rhea" id="RHEA-COMP:10000"/>
        <dbReference type="Rhea" id="RHEA-COMP:10001"/>
        <dbReference type="ChEBI" id="CHEBI:15354"/>
        <dbReference type="ChEBI" id="CHEBI:15377"/>
        <dbReference type="ChEBI" id="CHEBI:15378"/>
        <dbReference type="ChEBI" id="CHEBI:15379"/>
        <dbReference type="ChEBI" id="CHEBI:15870"/>
        <dbReference type="ChEBI" id="CHEBI:33737"/>
        <dbReference type="ChEBI" id="CHEBI:33738"/>
        <dbReference type="EC" id="1.14.15.7"/>
    </reaction>
</comment>